<evidence type="ECO:0000313" key="15">
    <source>
        <dbReference type="Proteomes" id="UP000008555"/>
    </source>
</evidence>
<evidence type="ECO:0000256" key="12">
    <source>
        <dbReference type="HAMAP-Rule" id="MF_00300"/>
    </source>
</evidence>
<dbReference type="HOGENOM" id="CLU_034547_0_2_6"/>
<dbReference type="PROSITE" id="PS00787">
    <property type="entry name" value="CHORISMATE_SYNTHASE_1"/>
    <property type="match status" value="1"/>
</dbReference>
<protein>
    <recommendedName>
        <fullName evidence="4 12">Chorismate synthase</fullName>
        <shortName evidence="12">CS</shortName>
        <ecNumber evidence="4 12">4.2.3.5</ecNumber>
    </recommendedName>
    <alternativeName>
        <fullName evidence="12">5-enolpyruvylshikimate-3-phosphate phospholyase</fullName>
    </alternativeName>
</protein>
<comment type="subunit">
    <text evidence="3 12">Homotetramer.</text>
</comment>
<dbReference type="EC" id="4.2.3.5" evidence="4 12"/>
<feature type="binding site" evidence="12">
    <location>
        <begin position="238"/>
        <end position="239"/>
    </location>
    <ligand>
        <name>FMN</name>
        <dbReference type="ChEBI" id="CHEBI:58210"/>
    </ligand>
</feature>
<dbReference type="GO" id="GO:0009073">
    <property type="term" value="P:aromatic amino acid family biosynthetic process"/>
    <property type="evidence" value="ECO:0007669"/>
    <property type="project" value="UniProtKB-KW"/>
</dbReference>
<feature type="binding site" evidence="12">
    <location>
        <position position="48"/>
    </location>
    <ligand>
        <name>NADP(+)</name>
        <dbReference type="ChEBI" id="CHEBI:58349"/>
    </ligand>
</feature>
<dbReference type="PROSITE" id="PS00789">
    <property type="entry name" value="CHORISMATE_SYNTHASE_3"/>
    <property type="match status" value="1"/>
</dbReference>
<evidence type="ECO:0000256" key="5">
    <source>
        <dbReference type="ARBA" id="ARBA00022605"/>
    </source>
</evidence>
<evidence type="ECO:0000256" key="10">
    <source>
        <dbReference type="ARBA" id="ARBA00023141"/>
    </source>
</evidence>
<sequence length="352" mass="37964">MSGNSFGKLFTVTTAGESHGPALVAIVDGCPAGLSLTEADIQPDIDRRKTGKSRFTSQRRESDQVKILSGVFEGVTTGTPIALLIENADQRPRDYSQIKDLFRPGHGDYTYFKKYGFRDYRGGGRASARETVMRVAAGAIAKKYLREKINLTIQGYTAAVGAIRAERIDLSAVEKNPFFFPDEVQIPHLEQLIMKLRRDGDSIGARLNVIAKGVPCGLGEPVFDKLDADIASAMMGINAVKGVEIGDGFAVVEQKGSFHRDELSKKGFLSNHAGGTLAGISSGQDILVSLAFKPASSIRIPGKTLDINGKAVEVVTTGRHDPCVGLRAVPIAEAMLALVLMDHYLRYKAQRG</sequence>
<keyword evidence="5 12" id="KW-0028">Amino-acid biosynthesis</keyword>
<name>A9KFM6_COXBN</name>
<dbReference type="PIRSF" id="PIRSF001456">
    <property type="entry name" value="Chorismate_synth"/>
    <property type="match status" value="1"/>
</dbReference>
<evidence type="ECO:0000256" key="8">
    <source>
        <dbReference type="ARBA" id="ARBA00022827"/>
    </source>
</evidence>
<keyword evidence="9 12" id="KW-0521">NADP</keyword>
<dbReference type="PANTHER" id="PTHR21085">
    <property type="entry name" value="CHORISMATE SYNTHASE"/>
    <property type="match status" value="1"/>
</dbReference>
<organism evidence="14 15">
    <name type="scientific">Coxiella burnetii (strain Dugway 5J108-111)</name>
    <dbReference type="NCBI Taxonomy" id="434922"/>
    <lineage>
        <taxon>Bacteria</taxon>
        <taxon>Pseudomonadati</taxon>
        <taxon>Pseudomonadota</taxon>
        <taxon>Gammaproteobacteria</taxon>
        <taxon>Legionellales</taxon>
        <taxon>Coxiellaceae</taxon>
        <taxon>Coxiella</taxon>
    </lineage>
</organism>
<dbReference type="UniPathway" id="UPA00053">
    <property type="reaction ID" value="UER00090"/>
</dbReference>
<dbReference type="KEGG" id="cbd:CBUD_0938"/>
<dbReference type="InterPro" id="IPR020541">
    <property type="entry name" value="Chorismate_synthase_CS"/>
</dbReference>
<dbReference type="InterPro" id="IPR035904">
    <property type="entry name" value="Chorismate_synth_AroC_sf"/>
</dbReference>
<keyword evidence="8 12" id="KW-0274">FAD</keyword>
<keyword evidence="11 12" id="KW-0456">Lyase</keyword>
<feature type="binding site" evidence="12">
    <location>
        <begin position="293"/>
        <end position="297"/>
    </location>
    <ligand>
        <name>FMN</name>
        <dbReference type="ChEBI" id="CHEBI:58210"/>
    </ligand>
</feature>
<dbReference type="RefSeq" id="WP_011996841.1">
    <property type="nucleotide sequence ID" value="NC_009727.1"/>
</dbReference>
<dbReference type="GO" id="GO:0008652">
    <property type="term" value="P:amino acid biosynthetic process"/>
    <property type="evidence" value="ECO:0007669"/>
    <property type="project" value="UniProtKB-KW"/>
</dbReference>
<dbReference type="PANTHER" id="PTHR21085:SF0">
    <property type="entry name" value="CHORISMATE SYNTHASE"/>
    <property type="match status" value="1"/>
</dbReference>
<dbReference type="SUPFAM" id="SSF103263">
    <property type="entry name" value="Chorismate synthase, AroC"/>
    <property type="match status" value="1"/>
</dbReference>
<evidence type="ECO:0000313" key="14">
    <source>
        <dbReference type="EMBL" id="ABS77476.1"/>
    </source>
</evidence>
<evidence type="ECO:0000256" key="13">
    <source>
        <dbReference type="RuleBase" id="RU000605"/>
    </source>
</evidence>
<evidence type="ECO:0000256" key="7">
    <source>
        <dbReference type="ARBA" id="ARBA00022643"/>
    </source>
</evidence>
<dbReference type="AlphaFoldDB" id="A9KFM6"/>
<dbReference type="NCBIfam" id="TIGR00033">
    <property type="entry name" value="aroC"/>
    <property type="match status" value="1"/>
</dbReference>
<dbReference type="Proteomes" id="UP000008555">
    <property type="component" value="Chromosome"/>
</dbReference>
<dbReference type="HAMAP" id="MF_00300">
    <property type="entry name" value="Chorismate_synth"/>
    <property type="match status" value="1"/>
</dbReference>
<dbReference type="Pfam" id="PF01264">
    <property type="entry name" value="Chorismate_synt"/>
    <property type="match status" value="1"/>
</dbReference>
<comment type="cofactor">
    <cofactor evidence="12 13">
        <name>FMNH2</name>
        <dbReference type="ChEBI" id="CHEBI:57618"/>
    </cofactor>
    <text evidence="12 13">Reduced FMN (FMNH(2)).</text>
</comment>
<evidence type="ECO:0000256" key="4">
    <source>
        <dbReference type="ARBA" id="ARBA00013036"/>
    </source>
</evidence>
<proteinExistence type="inferred from homology"/>
<gene>
    <name evidence="12 14" type="primary">aroC</name>
    <name evidence="14" type="ordered locus">CBUD_0938</name>
</gene>
<feature type="binding site" evidence="12">
    <location>
        <begin position="125"/>
        <end position="127"/>
    </location>
    <ligand>
        <name>FMN</name>
        <dbReference type="ChEBI" id="CHEBI:58210"/>
    </ligand>
</feature>
<comment type="function">
    <text evidence="12">Catalyzes the anti-1,4-elimination of the C-3 phosphate and the C-6 proR hydrogen from 5-enolpyruvylshikimate-3-phosphate (EPSP) to yield chorismate, which is the branch point compound that serves as the starting substrate for the three terminal pathways of aromatic amino acid biosynthesis. This reaction introduces a second double bond into the aromatic ring system.</text>
</comment>
<comment type="catalytic activity">
    <reaction evidence="12 13">
        <text>5-O-(1-carboxyvinyl)-3-phosphoshikimate = chorismate + phosphate</text>
        <dbReference type="Rhea" id="RHEA:21020"/>
        <dbReference type="ChEBI" id="CHEBI:29748"/>
        <dbReference type="ChEBI" id="CHEBI:43474"/>
        <dbReference type="ChEBI" id="CHEBI:57701"/>
        <dbReference type="EC" id="4.2.3.5"/>
    </reaction>
</comment>
<reference evidence="14 15" key="1">
    <citation type="journal article" date="2009" name="Infect. Immun.">
        <title>Comparative genomics reveal extensive transposon-mediated genomic plasticity and diversity among potential effector proteins within the genus Coxiella.</title>
        <authorList>
            <person name="Beare P.A."/>
            <person name="Unsworth N."/>
            <person name="Andoh M."/>
            <person name="Voth D.E."/>
            <person name="Omsland A."/>
            <person name="Gilk S.D."/>
            <person name="Williams K.P."/>
            <person name="Sobral B.W."/>
            <person name="Kupko J.J.III."/>
            <person name="Porcella S.F."/>
            <person name="Samuel J.E."/>
            <person name="Heinzen R.A."/>
        </authorList>
    </citation>
    <scope>NUCLEOTIDE SEQUENCE [LARGE SCALE GENOMIC DNA]</scope>
    <source>
        <strain evidence="14 15">Dugway 5J108-111</strain>
    </source>
</reference>
<dbReference type="EMBL" id="CP000733">
    <property type="protein sequence ID" value="ABS77476.1"/>
    <property type="molecule type" value="Genomic_DNA"/>
</dbReference>
<evidence type="ECO:0000256" key="2">
    <source>
        <dbReference type="ARBA" id="ARBA00008014"/>
    </source>
</evidence>
<dbReference type="InterPro" id="IPR000453">
    <property type="entry name" value="Chorismate_synth"/>
</dbReference>
<dbReference type="GO" id="GO:0009423">
    <property type="term" value="P:chorismate biosynthetic process"/>
    <property type="evidence" value="ECO:0007669"/>
    <property type="project" value="UniProtKB-UniRule"/>
</dbReference>
<feature type="binding site" evidence="12">
    <location>
        <position position="278"/>
    </location>
    <ligand>
        <name>FMN</name>
        <dbReference type="ChEBI" id="CHEBI:58210"/>
    </ligand>
</feature>
<comment type="pathway">
    <text evidence="1 12 13">Metabolic intermediate biosynthesis; chorismate biosynthesis; chorismate from D-erythrose 4-phosphate and phosphoenolpyruvate: step 7/7.</text>
</comment>
<keyword evidence="7 12" id="KW-0288">FMN</keyword>
<comment type="similarity">
    <text evidence="2 12 13">Belongs to the chorismate synthase family.</text>
</comment>
<evidence type="ECO:0000256" key="6">
    <source>
        <dbReference type="ARBA" id="ARBA00022630"/>
    </source>
</evidence>
<dbReference type="FunFam" id="3.60.150.10:FF:000001">
    <property type="entry name" value="Chorismate synthase"/>
    <property type="match status" value="1"/>
</dbReference>
<accession>A9KFM6</accession>
<feature type="binding site" evidence="12">
    <location>
        <position position="54"/>
    </location>
    <ligand>
        <name>NADP(+)</name>
        <dbReference type="ChEBI" id="CHEBI:58349"/>
    </ligand>
</feature>
<evidence type="ECO:0000256" key="9">
    <source>
        <dbReference type="ARBA" id="ARBA00022857"/>
    </source>
</evidence>
<dbReference type="Gene3D" id="3.60.150.10">
    <property type="entry name" value="Chorismate synthase AroC"/>
    <property type="match status" value="1"/>
</dbReference>
<keyword evidence="10 12" id="KW-0057">Aromatic amino acid biosynthesis</keyword>
<dbReference type="NCBIfam" id="NF003793">
    <property type="entry name" value="PRK05382.1"/>
    <property type="match status" value="1"/>
</dbReference>
<feature type="binding site" evidence="12">
    <location>
        <position position="319"/>
    </location>
    <ligand>
        <name>FMN</name>
        <dbReference type="ChEBI" id="CHEBI:58210"/>
    </ligand>
</feature>
<evidence type="ECO:0000256" key="11">
    <source>
        <dbReference type="ARBA" id="ARBA00023239"/>
    </source>
</evidence>
<dbReference type="PROSITE" id="PS00788">
    <property type="entry name" value="CHORISMATE_SYNTHASE_2"/>
    <property type="match status" value="1"/>
</dbReference>
<evidence type="ECO:0000256" key="3">
    <source>
        <dbReference type="ARBA" id="ARBA00011881"/>
    </source>
</evidence>
<dbReference type="GO" id="GO:0005829">
    <property type="term" value="C:cytosol"/>
    <property type="evidence" value="ECO:0007669"/>
    <property type="project" value="TreeGrafter"/>
</dbReference>
<dbReference type="GO" id="GO:0010181">
    <property type="term" value="F:FMN binding"/>
    <property type="evidence" value="ECO:0007669"/>
    <property type="project" value="TreeGrafter"/>
</dbReference>
<evidence type="ECO:0000256" key="1">
    <source>
        <dbReference type="ARBA" id="ARBA00005044"/>
    </source>
</evidence>
<dbReference type="CDD" id="cd07304">
    <property type="entry name" value="Chorismate_synthase"/>
    <property type="match status" value="1"/>
</dbReference>
<keyword evidence="6 12" id="KW-0285">Flavoprotein</keyword>
<dbReference type="GO" id="GO:0004107">
    <property type="term" value="F:chorismate synthase activity"/>
    <property type="evidence" value="ECO:0007669"/>
    <property type="project" value="UniProtKB-UniRule"/>
</dbReference>